<feature type="chain" id="PRO_5040998807" evidence="1">
    <location>
        <begin position="20"/>
        <end position="131"/>
    </location>
</feature>
<dbReference type="AlphaFoldDB" id="A0A9W6LP57"/>
<keyword evidence="3" id="KW-1185">Reference proteome</keyword>
<organism evidence="2 3">
    <name type="scientific">Propionigenium maris DSM 9537</name>
    <dbReference type="NCBI Taxonomy" id="1123000"/>
    <lineage>
        <taxon>Bacteria</taxon>
        <taxon>Fusobacteriati</taxon>
        <taxon>Fusobacteriota</taxon>
        <taxon>Fusobacteriia</taxon>
        <taxon>Fusobacteriales</taxon>
        <taxon>Fusobacteriaceae</taxon>
        <taxon>Propionigenium</taxon>
    </lineage>
</organism>
<keyword evidence="1" id="KW-0732">Signal</keyword>
<comment type="caution">
    <text evidence="2">The sequence shown here is derived from an EMBL/GenBank/DDBJ whole genome shotgun (WGS) entry which is preliminary data.</text>
</comment>
<evidence type="ECO:0000256" key="1">
    <source>
        <dbReference type="SAM" id="SignalP"/>
    </source>
</evidence>
<feature type="signal peptide" evidence="1">
    <location>
        <begin position="1"/>
        <end position="19"/>
    </location>
</feature>
<protein>
    <submittedName>
        <fullName evidence="2">Uncharacterized protein</fullName>
    </submittedName>
</protein>
<dbReference type="Proteomes" id="UP001144471">
    <property type="component" value="Unassembled WGS sequence"/>
</dbReference>
<proteinExistence type="predicted"/>
<evidence type="ECO:0000313" key="3">
    <source>
        <dbReference type="Proteomes" id="UP001144471"/>
    </source>
</evidence>
<accession>A0A9W6LP57</accession>
<reference evidence="2" key="1">
    <citation type="submission" date="2022-12" db="EMBL/GenBank/DDBJ databases">
        <title>Reference genome sequencing for broad-spectrum identification of bacterial and archaeal isolates by mass spectrometry.</title>
        <authorList>
            <person name="Sekiguchi Y."/>
            <person name="Tourlousse D.M."/>
        </authorList>
    </citation>
    <scope>NUCLEOTIDE SEQUENCE</scope>
    <source>
        <strain evidence="2">10succ1</strain>
    </source>
</reference>
<sequence length="131" mass="15298">MKKILLVLMMVILTSLSLARDRDNADFYDLYNEAYRAVETPGMHKDIGMEADEVEIVKNIINKGWYELKIMEADKLREVFAIDKLLIDGPGNREKIDGHFKRIREINAEMDRVYNDTGRELKKHIDLDKAK</sequence>
<dbReference type="RefSeq" id="WP_281837328.1">
    <property type="nucleotide sequence ID" value="NZ_BSDY01000021.1"/>
</dbReference>
<evidence type="ECO:0000313" key="2">
    <source>
        <dbReference type="EMBL" id="GLI57649.1"/>
    </source>
</evidence>
<gene>
    <name evidence="2" type="ORF">PM10SUCC1_31630</name>
</gene>
<name>A0A9W6LP57_9FUSO</name>
<dbReference type="EMBL" id="BSDY01000021">
    <property type="protein sequence ID" value="GLI57649.1"/>
    <property type="molecule type" value="Genomic_DNA"/>
</dbReference>